<dbReference type="KEGG" id="bsto:C0V70_18425"/>
<evidence type="ECO:0000313" key="2">
    <source>
        <dbReference type="EMBL" id="AUO00045.1"/>
    </source>
</evidence>
<reference evidence="2 3" key="1">
    <citation type="submission" date="2018-01" db="EMBL/GenBank/DDBJ databases">
        <title>Complete genome sequence of Bacteriovorax stolpii DSM12778.</title>
        <authorList>
            <person name="Tang B."/>
            <person name="Chang J."/>
        </authorList>
    </citation>
    <scope>NUCLEOTIDE SEQUENCE [LARGE SCALE GENOMIC DNA]</scope>
    <source>
        <strain evidence="2 3">DSM 12778</strain>
    </source>
</reference>
<sequence length="199" mass="22507">MAVQNLLIMNLLRIITPEEIADIATKHNGGKFLSLTDLVNERVERKIYRDFSSTESLDEIHEAHSKQSKEEEATAKILPFTKKESADVESEEAPIGPEQTPAPRFVVQAKTTSQVAYEPEPEIVQAKTIAPEHKEDENMSSFILIEKARLRNSQKSLKQKEIIDLYQKNSNVDVEQIKSTNQNPMSSSEVGVLVNKKQY</sequence>
<protein>
    <submittedName>
        <fullName evidence="2">Uncharacterized protein</fullName>
    </submittedName>
</protein>
<proteinExistence type="predicted"/>
<evidence type="ECO:0000313" key="3">
    <source>
        <dbReference type="Proteomes" id="UP000235584"/>
    </source>
</evidence>
<evidence type="ECO:0000256" key="1">
    <source>
        <dbReference type="SAM" id="MobiDB-lite"/>
    </source>
</evidence>
<dbReference type="EMBL" id="CP025704">
    <property type="protein sequence ID" value="AUO00045.1"/>
    <property type="molecule type" value="Genomic_DNA"/>
</dbReference>
<accession>A0A2K9NZD3</accession>
<dbReference type="RefSeq" id="WP_102245332.1">
    <property type="nucleotide sequence ID" value="NZ_CP025704.1"/>
</dbReference>
<keyword evidence="3" id="KW-1185">Reference proteome</keyword>
<organism evidence="2 3">
    <name type="scientific">Bacteriovorax stolpii</name>
    <name type="common">Bdellovibrio stolpii</name>
    <dbReference type="NCBI Taxonomy" id="960"/>
    <lineage>
        <taxon>Bacteria</taxon>
        <taxon>Pseudomonadati</taxon>
        <taxon>Bdellovibrionota</taxon>
        <taxon>Bacteriovoracia</taxon>
        <taxon>Bacteriovoracales</taxon>
        <taxon>Bacteriovoracaceae</taxon>
        <taxon>Bacteriovorax</taxon>
    </lineage>
</organism>
<gene>
    <name evidence="2" type="ORF">C0V70_18425</name>
</gene>
<feature type="region of interest" description="Disordered" evidence="1">
    <location>
        <begin position="178"/>
        <end position="199"/>
    </location>
</feature>
<dbReference type="AlphaFoldDB" id="A0A2K9NZD3"/>
<name>A0A2K9NZD3_BACTC</name>
<dbReference type="Proteomes" id="UP000235584">
    <property type="component" value="Chromosome"/>
</dbReference>
<feature type="compositionally biased region" description="Polar residues" evidence="1">
    <location>
        <begin position="178"/>
        <end position="189"/>
    </location>
</feature>